<organism evidence="1 2">
    <name type="scientific">Schistosoma rodhaini</name>
    <dbReference type="NCBI Taxonomy" id="6188"/>
    <lineage>
        <taxon>Eukaryota</taxon>
        <taxon>Metazoa</taxon>
        <taxon>Spiralia</taxon>
        <taxon>Lophotrochozoa</taxon>
        <taxon>Platyhelminthes</taxon>
        <taxon>Trematoda</taxon>
        <taxon>Digenea</taxon>
        <taxon>Strigeidida</taxon>
        <taxon>Schistosomatoidea</taxon>
        <taxon>Schistosomatidae</taxon>
        <taxon>Schistosoma</taxon>
    </lineage>
</organism>
<dbReference type="Proteomes" id="UP000050792">
    <property type="component" value="Unassembled WGS sequence"/>
</dbReference>
<reference evidence="1" key="1">
    <citation type="submission" date="2022-06" db="EMBL/GenBank/DDBJ databases">
        <authorList>
            <person name="Berger JAMES D."/>
            <person name="Berger JAMES D."/>
        </authorList>
    </citation>
    <scope>NUCLEOTIDE SEQUENCE [LARGE SCALE GENOMIC DNA]</scope>
</reference>
<evidence type="ECO:0000313" key="1">
    <source>
        <dbReference type="Proteomes" id="UP000050792"/>
    </source>
</evidence>
<sequence>MLITSKQLNQFILYLELYNVFVLHVRTLTVVVTTPPRIFERVRTHGLKFLELLNRDLLVLLTPYRRNFV</sequence>
<reference evidence="2" key="2">
    <citation type="submission" date="2023-11" db="UniProtKB">
        <authorList>
            <consortium name="WormBaseParasite"/>
        </authorList>
    </citation>
    <scope>IDENTIFICATION</scope>
</reference>
<name>A0AA85EK92_9TREM</name>
<keyword evidence="1" id="KW-1185">Reference proteome</keyword>
<dbReference type="AlphaFoldDB" id="A0AA85EK92"/>
<accession>A0AA85EK92</accession>
<dbReference type="WBParaSite" id="SRDH1_12010.1">
    <property type="protein sequence ID" value="SRDH1_12010.1"/>
    <property type="gene ID" value="SRDH1_12010"/>
</dbReference>
<evidence type="ECO:0000313" key="2">
    <source>
        <dbReference type="WBParaSite" id="SRDH1_12010.1"/>
    </source>
</evidence>
<protein>
    <submittedName>
        <fullName evidence="2">Uncharacterized protein</fullName>
    </submittedName>
</protein>
<proteinExistence type="predicted"/>